<evidence type="ECO:0000259" key="3">
    <source>
        <dbReference type="Pfam" id="PF08751"/>
    </source>
</evidence>
<organism evidence="4 5">
    <name type="scientific">Mycolicibacterium septicum DSM 44393</name>
    <dbReference type="NCBI Taxonomy" id="1341646"/>
    <lineage>
        <taxon>Bacteria</taxon>
        <taxon>Bacillati</taxon>
        <taxon>Actinomycetota</taxon>
        <taxon>Actinomycetes</taxon>
        <taxon>Mycobacteriales</taxon>
        <taxon>Mycobacteriaceae</taxon>
        <taxon>Mycolicibacterium</taxon>
    </lineage>
</organism>
<name>A0A7X6MU88_9MYCO</name>
<keyword evidence="1" id="KW-0175">Coiled coil</keyword>
<evidence type="ECO:0000256" key="1">
    <source>
        <dbReference type="SAM" id="Coils"/>
    </source>
</evidence>
<dbReference type="EMBL" id="JAAXPJ010000015">
    <property type="protein sequence ID" value="NKZ15030.1"/>
    <property type="molecule type" value="Genomic_DNA"/>
</dbReference>
<feature type="region of interest" description="Disordered" evidence="2">
    <location>
        <begin position="1491"/>
        <end position="1522"/>
    </location>
</feature>
<gene>
    <name evidence="4" type="ORF">HGA11_29080</name>
</gene>
<evidence type="ECO:0000313" key="4">
    <source>
        <dbReference type="EMBL" id="NKZ15030.1"/>
    </source>
</evidence>
<proteinExistence type="predicted"/>
<dbReference type="Pfam" id="PF08751">
    <property type="entry name" value="TrwC"/>
    <property type="match status" value="1"/>
</dbReference>
<dbReference type="InterPro" id="IPR027417">
    <property type="entry name" value="P-loop_NTPase"/>
</dbReference>
<feature type="compositionally biased region" description="Basic and acidic residues" evidence="2">
    <location>
        <begin position="1491"/>
        <end position="1506"/>
    </location>
</feature>
<evidence type="ECO:0000313" key="5">
    <source>
        <dbReference type="Proteomes" id="UP000518188"/>
    </source>
</evidence>
<evidence type="ECO:0000256" key="2">
    <source>
        <dbReference type="SAM" id="MobiDB-lite"/>
    </source>
</evidence>
<dbReference type="SUPFAM" id="SSF52540">
    <property type="entry name" value="P-loop containing nucleoside triphosphate hydrolases"/>
    <property type="match status" value="2"/>
</dbReference>
<sequence>MSMHKISSGDGYLYLVRQVAASDATHRGRSTLSDYYSVKGEAPGQWMGSGLAALSQPSTGLAMSEQTITDVWTVAPGSEVTEDQMKALFGEGIHPNASKITKYLTARGAGSGPAQKATKLGGKFRIYADPPFVAALSQAYQDHNVAAGLSPFTKLEPDVKATIKTELARAWFVEEYGRPPGDDRELSGYIARIHRPAKVAVAAYDLACSPVKSFSAMWAVAPLPVAQILEDCHHAAVKDVLAEIERSVALTRMGTNGAAQVDTEGVIATAWTHRDSRAGDPDLHTHLVISAKVSTIDHNGVRRWLSLDGQPLHHMMVSLSELYNTRLEHHTTQRLGWVFAETEAPARGKRPVREIVGVPTELLKMWSSRRAAIETRTAELAKEFQNNHGREPTAIELLDLSQQATLETREAKHDPMSLAEQRAKWRTQAVELVGHRGLAAMLREVNAAKPEQVQKIDQEWVHSAADSVIAVVAEGRAHWQRHHVLAEAQRYVRTRGYAAIAPSDLVERITETALSEPFSVPHARVGDTDVGEPKLLRRRDGTSVYHRHGRDQFTSKEMRAAEQRIITAARATGSRRASQTDIDLALADSAARGKPLNAGQQALVQEMAAGDRQLILALAPAGSGKTTAMAALSHAWRSSGGNVIGLAPTAVAAIELAADLNAETDTVAKYVHTVAGETLRNGAAPKRGRRPSFSAALSAAYQQHNAEAGRDRHAALPDEVKAAIKARVQAEYRDSEPRVPSWFHKINAKTMIIIDEVGKAGTLDLDAVIAHAQAKGACIRTVGDDGQLASPSAGGVLRDIAHETDTLTLSELVRFRSESEAAATLALRAGDPAALGFYIDHHRVHVGADSTAADMAYSAWRSDMKAGRDSLLLAPTNEVVDELNARARRDRLADAGITRIGREAILSDGLAASAGDIIKTRKNSRWLSIGPRDFVRNGYRYRIERICTDGSLVVTHLGSKKRLTLPADYVSRDVTLGYASTVDLAQGLTAGHSCHIVGAAAMTRQLLYVALTRGRAENHIYLSTSEQDPHRILSTKVTHPETAVEALSAALARDGAQVSATTADREARDPFGRLAAACDMYYDAVITFTEHRLGAAALARLDDGVAAIRADIPECAAWPALRGKLATMALQHGVDETLRLYDQQLHRRELRSAGLVAAVMHYRMESIDPSPPGPLRWLSPIPDELRTEPEVARYLQRRHDLVTDLAEQIRVTCATWTASTTPVWAKAIWAASPALATEIAVFRAAHGVADTDTRLTGPRAISVRSQKIQSLLEERAIGEIGRQAPQLAQFDELVDSINPRIRADSYWPQLAARLVQAAKIRADLPALLTEATRDAPLPDELPAAALWWRISPVLSPTALDTTHSHLRPTWISDLHEVFGSAAAEAITADIAWPALVGAVATVDSRHWSPRDLLHLAAEHLADADAHAESEGAPRIGTHEYARLITYSVEFLTHAAKTHDTTIPTPEHPPLSPEEEELAPPDLAESDLHLEHQPDPVDANRDLREPGPDIEPVPDPRSPATDEFSGLQFHELSTTRPAPPLAPALANVHALRSEYLAATTEYTALAGQCQHGQGPAVIANTDRIRDMRDRADADRPYLDAVIDVTEQWADSEARYDQATRAVARAREHYERLSTDPDADSGDVDSARWHLQLLESEVPDTTPAEKYYPLLTAAQAARAHAAGGPDNVVSHADVDTYLAGLRSDDDHTLAAKRAALAELRADLSTAEAETARAYADAETRTAEHITDNLELLHTELRVLETTTNFDPTRPLPVTAQDLAGLSPDTASALTAIAHLPFTVTPVRALPSPDTTNAMRALHHAASAQDRKVLWCAPTPQAADTARADQLADTVATLAHTHAQIIENTWTLPTGSLIVIDDAATARPQVLADLIDAAHEARAGVILLDTSTQAWPPQPSTRLMALLQTDIPWAHTLDAPKVYDHEHHTRSVLTQGPLHSRVAPDLDPILAQAERVQPHLLDDHTRAAIRRRHDLRAANRNAYKRHQQITALHTSPTEQNIARDITDQ</sequence>
<comment type="caution">
    <text evidence="4">The sequence shown here is derived from an EMBL/GenBank/DDBJ whole genome shotgun (WGS) entry which is preliminary data.</text>
</comment>
<feature type="region of interest" description="Disordered" evidence="2">
    <location>
        <begin position="1458"/>
        <end position="1478"/>
    </location>
</feature>
<protein>
    <submittedName>
        <fullName evidence="4">Relaxase domain-containing protein</fullName>
    </submittedName>
</protein>
<dbReference type="Gene3D" id="3.40.50.300">
    <property type="entry name" value="P-loop containing nucleotide triphosphate hydrolases"/>
    <property type="match status" value="1"/>
</dbReference>
<accession>A0A7X6MU88</accession>
<dbReference type="SUPFAM" id="SSF55464">
    <property type="entry name" value="Origin of replication-binding domain, RBD-like"/>
    <property type="match status" value="1"/>
</dbReference>
<feature type="domain" description="TrwC relaxase" evidence="3">
    <location>
        <begin position="9"/>
        <end position="431"/>
    </location>
</feature>
<dbReference type="NCBIfam" id="NF041492">
    <property type="entry name" value="MobF"/>
    <property type="match status" value="1"/>
</dbReference>
<dbReference type="Pfam" id="PF13604">
    <property type="entry name" value="AAA_30"/>
    <property type="match status" value="2"/>
</dbReference>
<dbReference type="Proteomes" id="UP000518188">
    <property type="component" value="Unassembled WGS sequence"/>
</dbReference>
<reference evidence="4 5" key="1">
    <citation type="submission" date="2020-04" db="EMBL/GenBank/DDBJ databases">
        <title>MicrobeNet Type strains.</title>
        <authorList>
            <person name="Nicholson A.C."/>
        </authorList>
    </citation>
    <scope>NUCLEOTIDE SEQUENCE [LARGE SCALE GENOMIC DNA]</scope>
    <source>
        <strain evidence="4 5">ATCC 700731</strain>
    </source>
</reference>
<dbReference type="InterPro" id="IPR014862">
    <property type="entry name" value="TrwC"/>
</dbReference>
<feature type="coiled-coil region" evidence="1">
    <location>
        <begin position="1707"/>
        <end position="1734"/>
    </location>
</feature>
<dbReference type="CDD" id="cd18809">
    <property type="entry name" value="SF1_C_RecD"/>
    <property type="match status" value="1"/>
</dbReference>